<dbReference type="InterPro" id="IPR006121">
    <property type="entry name" value="HMA_dom"/>
</dbReference>
<dbReference type="OrthoDB" id="9813965at2"/>
<dbReference type="PANTHER" id="PTHR46594:SF4">
    <property type="entry name" value="P-TYPE CATION-TRANSPORTING ATPASE"/>
    <property type="match status" value="1"/>
</dbReference>
<name>A0A410JW23_9BACT</name>
<evidence type="ECO:0000259" key="6">
    <source>
        <dbReference type="PROSITE" id="PS50846"/>
    </source>
</evidence>
<evidence type="ECO:0000256" key="5">
    <source>
        <dbReference type="ARBA" id="ARBA00023186"/>
    </source>
</evidence>
<dbReference type="Gene3D" id="3.30.70.100">
    <property type="match status" value="1"/>
</dbReference>
<dbReference type="InterPro" id="IPR000428">
    <property type="entry name" value="Cu-bd"/>
</dbReference>
<dbReference type="AlphaFoldDB" id="A0A410JW23"/>
<dbReference type="InterPro" id="IPR017969">
    <property type="entry name" value="Heavy-metal-associated_CS"/>
</dbReference>
<keyword evidence="5" id="KW-0143">Chaperone</keyword>
<dbReference type="PRINTS" id="PR00944">
    <property type="entry name" value="CUEXPORT"/>
</dbReference>
<sequence length="69" mass="7259">MEKAELKVDGMKCGHCKMAVEKALGGVAGVASVKVDLAAKSVEVEFDGAKVSLDDIKETITDEGYEVKS</sequence>
<dbReference type="GO" id="GO:0006825">
    <property type="term" value="P:copper ion transport"/>
    <property type="evidence" value="ECO:0007669"/>
    <property type="project" value="InterPro"/>
</dbReference>
<protein>
    <submittedName>
        <fullName evidence="7">Copper chaperone</fullName>
    </submittedName>
</protein>
<dbReference type="FunFam" id="3.30.70.100:FF:000005">
    <property type="entry name" value="Copper-exporting P-type ATPase A"/>
    <property type="match status" value="1"/>
</dbReference>
<dbReference type="NCBIfam" id="TIGR00003">
    <property type="entry name" value="copper ion binding protein"/>
    <property type="match status" value="1"/>
</dbReference>
<dbReference type="PROSITE" id="PS01047">
    <property type="entry name" value="HMA_1"/>
    <property type="match status" value="1"/>
</dbReference>
<dbReference type="InterPro" id="IPR006122">
    <property type="entry name" value="HMA_Cu_ion-bd"/>
</dbReference>
<keyword evidence="2" id="KW-0963">Cytoplasm</keyword>
<gene>
    <name evidence="7" type="ORF">EP073_03095</name>
</gene>
<dbReference type="NCBIfam" id="NF033795">
    <property type="entry name" value="chaper_CopZ_Bs"/>
    <property type="match status" value="1"/>
</dbReference>
<dbReference type="KEGG" id="gtl:EP073_03095"/>
<dbReference type="GO" id="GO:0005737">
    <property type="term" value="C:cytoplasm"/>
    <property type="evidence" value="ECO:0007669"/>
    <property type="project" value="UniProtKB-SubCell"/>
</dbReference>
<dbReference type="CDD" id="cd00371">
    <property type="entry name" value="HMA"/>
    <property type="match status" value="1"/>
</dbReference>
<feature type="domain" description="HMA" evidence="6">
    <location>
        <begin position="2"/>
        <end position="68"/>
    </location>
</feature>
<proteinExistence type="predicted"/>
<dbReference type="Proteomes" id="UP000287502">
    <property type="component" value="Chromosome"/>
</dbReference>
<dbReference type="Pfam" id="PF00403">
    <property type="entry name" value="HMA"/>
    <property type="match status" value="1"/>
</dbReference>
<accession>A0A410JW23</accession>
<dbReference type="SUPFAM" id="SSF55008">
    <property type="entry name" value="HMA, heavy metal-associated domain"/>
    <property type="match status" value="1"/>
</dbReference>
<comment type="subcellular location">
    <subcellularLocation>
        <location evidence="1">Cytoplasm</location>
    </subcellularLocation>
</comment>
<reference evidence="7 8" key="1">
    <citation type="submission" date="2019-01" db="EMBL/GenBank/DDBJ databases">
        <title>Geovibrio thiophilus DSM 11263, complete genome.</title>
        <authorList>
            <person name="Spring S."/>
            <person name="Bunk B."/>
            <person name="Sproer C."/>
        </authorList>
    </citation>
    <scope>NUCLEOTIDE SEQUENCE [LARGE SCALE GENOMIC DNA]</scope>
    <source>
        <strain evidence="7 8">DSM 11263</strain>
    </source>
</reference>
<keyword evidence="3" id="KW-0479">Metal-binding</keyword>
<dbReference type="InterPro" id="IPR049740">
    <property type="entry name" value="CopZ"/>
</dbReference>
<dbReference type="PROSITE" id="PS50846">
    <property type="entry name" value="HMA_2"/>
    <property type="match status" value="1"/>
</dbReference>
<dbReference type="RefSeq" id="WP_128465707.1">
    <property type="nucleotide sequence ID" value="NZ_CP035108.1"/>
</dbReference>
<keyword evidence="4" id="KW-0186">Copper</keyword>
<dbReference type="EMBL" id="CP035108">
    <property type="protein sequence ID" value="QAR32420.1"/>
    <property type="molecule type" value="Genomic_DNA"/>
</dbReference>
<evidence type="ECO:0000313" key="8">
    <source>
        <dbReference type="Proteomes" id="UP000287502"/>
    </source>
</evidence>
<dbReference type="PANTHER" id="PTHR46594">
    <property type="entry name" value="P-TYPE CATION-TRANSPORTING ATPASE"/>
    <property type="match status" value="1"/>
</dbReference>
<dbReference type="GO" id="GO:0005507">
    <property type="term" value="F:copper ion binding"/>
    <property type="evidence" value="ECO:0007669"/>
    <property type="project" value="InterPro"/>
</dbReference>
<evidence type="ECO:0000256" key="1">
    <source>
        <dbReference type="ARBA" id="ARBA00004496"/>
    </source>
</evidence>
<evidence type="ECO:0000256" key="3">
    <source>
        <dbReference type="ARBA" id="ARBA00022723"/>
    </source>
</evidence>
<keyword evidence="8" id="KW-1185">Reference proteome</keyword>
<evidence type="ECO:0000256" key="4">
    <source>
        <dbReference type="ARBA" id="ARBA00023008"/>
    </source>
</evidence>
<evidence type="ECO:0000256" key="2">
    <source>
        <dbReference type="ARBA" id="ARBA00022490"/>
    </source>
</evidence>
<organism evidence="7 8">
    <name type="scientific">Geovibrio thiophilus</name>
    <dbReference type="NCBI Taxonomy" id="139438"/>
    <lineage>
        <taxon>Bacteria</taxon>
        <taxon>Pseudomonadati</taxon>
        <taxon>Deferribacterota</taxon>
        <taxon>Deferribacteres</taxon>
        <taxon>Deferribacterales</taxon>
        <taxon>Geovibrionaceae</taxon>
        <taxon>Geovibrio</taxon>
    </lineage>
</organism>
<evidence type="ECO:0000313" key="7">
    <source>
        <dbReference type="EMBL" id="QAR32420.1"/>
    </source>
</evidence>
<dbReference type="InterPro" id="IPR036163">
    <property type="entry name" value="HMA_dom_sf"/>
</dbReference>